<sequence>MGKGGILTLTSDGKQLASGRIERTVPIRYELDEGLDVGEDTGTPVDLSYDVPFKFTGTIDKVVIDLKPMEAATAAENEQKKREADLAIGMQQ</sequence>
<dbReference type="AlphaFoldDB" id="A0A428MFS2"/>
<reference evidence="1 2" key="1">
    <citation type="submission" date="2018-12" db="EMBL/GenBank/DDBJ databases">
        <title>Sequencing of bacterial isolates from soil warming experiment in Harvard Forest, Massachusetts, USA.</title>
        <authorList>
            <person name="Deangelis K."/>
        </authorList>
    </citation>
    <scope>NUCLEOTIDE SEQUENCE [LARGE SCALE GENOMIC DNA]</scope>
    <source>
        <strain evidence="1 2">EB153</strain>
    </source>
</reference>
<name>A0A428MFS2_9BACT</name>
<keyword evidence="2" id="KW-1185">Reference proteome</keyword>
<evidence type="ECO:0000313" key="1">
    <source>
        <dbReference type="EMBL" id="RSL15811.1"/>
    </source>
</evidence>
<gene>
    <name evidence="1" type="ORF">EDE15_1316</name>
</gene>
<dbReference type="EMBL" id="RSDW01000001">
    <property type="protein sequence ID" value="RSL15811.1"/>
    <property type="molecule type" value="Genomic_DNA"/>
</dbReference>
<proteinExistence type="predicted"/>
<protein>
    <submittedName>
        <fullName evidence="1">Uncharacterized protein</fullName>
    </submittedName>
</protein>
<comment type="caution">
    <text evidence="1">The sequence shown here is derived from an EMBL/GenBank/DDBJ whole genome shotgun (WGS) entry which is preliminary data.</text>
</comment>
<accession>A0A428MFS2</accession>
<dbReference type="Proteomes" id="UP000269669">
    <property type="component" value="Unassembled WGS sequence"/>
</dbReference>
<dbReference type="RefSeq" id="WP_221761598.1">
    <property type="nucleotide sequence ID" value="NZ_RSDW01000001.1"/>
</dbReference>
<organism evidence="1 2">
    <name type="scientific">Edaphobacter aggregans</name>
    <dbReference type="NCBI Taxonomy" id="570835"/>
    <lineage>
        <taxon>Bacteria</taxon>
        <taxon>Pseudomonadati</taxon>
        <taxon>Acidobacteriota</taxon>
        <taxon>Terriglobia</taxon>
        <taxon>Terriglobales</taxon>
        <taxon>Acidobacteriaceae</taxon>
        <taxon>Edaphobacter</taxon>
    </lineage>
</organism>
<evidence type="ECO:0000313" key="2">
    <source>
        <dbReference type="Proteomes" id="UP000269669"/>
    </source>
</evidence>